<accession>A0A158AXL6</accession>
<reference evidence="2" key="1">
    <citation type="submission" date="2016-01" db="EMBL/GenBank/DDBJ databases">
        <authorList>
            <person name="Peeters Charlotte."/>
        </authorList>
    </citation>
    <scope>NUCLEOTIDE SEQUENCE [LARGE SCALE GENOMIC DNA]</scope>
</reference>
<dbReference type="Proteomes" id="UP000054624">
    <property type="component" value="Unassembled WGS sequence"/>
</dbReference>
<name>A0A158AXL6_9BURK</name>
<organism evidence="1 2">
    <name type="scientific">Caballeronia temeraria</name>
    <dbReference type="NCBI Taxonomy" id="1777137"/>
    <lineage>
        <taxon>Bacteria</taxon>
        <taxon>Pseudomonadati</taxon>
        <taxon>Pseudomonadota</taxon>
        <taxon>Betaproteobacteria</taxon>
        <taxon>Burkholderiales</taxon>
        <taxon>Burkholderiaceae</taxon>
        <taxon>Caballeronia</taxon>
    </lineage>
</organism>
<protein>
    <submittedName>
        <fullName evidence="1">Uncharacterized protein</fullName>
    </submittedName>
</protein>
<dbReference type="EMBL" id="FCOI02000009">
    <property type="protein sequence ID" value="SAK62604.1"/>
    <property type="molecule type" value="Genomic_DNA"/>
</dbReference>
<keyword evidence="2" id="KW-1185">Reference proteome</keyword>
<dbReference type="RefSeq" id="WP_157696144.1">
    <property type="nucleotide sequence ID" value="NZ_FCOI02000009.1"/>
</dbReference>
<gene>
    <name evidence="1" type="ORF">AWB76_03277</name>
</gene>
<dbReference type="STRING" id="1777137.AWB76_03277"/>
<evidence type="ECO:0000313" key="1">
    <source>
        <dbReference type="EMBL" id="SAK62604.1"/>
    </source>
</evidence>
<dbReference type="AlphaFoldDB" id="A0A158AXL6"/>
<sequence>MSKSPSTPKPRVLEKVVKIKTPIVKARAKQVSVKRPVTRSCNCGGGLK</sequence>
<proteinExistence type="predicted"/>
<evidence type="ECO:0000313" key="2">
    <source>
        <dbReference type="Proteomes" id="UP000054624"/>
    </source>
</evidence>